<dbReference type="AlphaFoldDB" id="A0A9P1GG22"/>
<dbReference type="PANTHER" id="PTHR47219:SF20">
    <property type="entry name" value="TBC1 DOMAIN FAMILY MEMBER 2B"/>
    <property type="match status" value="1"/>
</dbReference>
<accession>A0A9P1GG22</accession>
<sequence length="324" mass="36528">MACQELKRESYKITGDPKKPDGAVPSSARRLVTTSIDQFDFSQDEDFKKPMITIAAPCPTFYILAEEVPGLLWSLEDVPASVLIGFERWRRAAEGEHHGIRHRIKSMLFTRQSVQDRLTSAVRSGIPPNLRGTMWFLCSGGLSKRRSSKESYASLVQEGHRCKDSTAGRTIANDLPRTGCDESLLPSLENVLLAYAVRNKEIGYCQSMNFVVATMLMYCSEEQSFWILCSLVEDVLPEGYYTETLSGLRADLHLFNWCVQQFVPQLGQHFDQNCIDVAPILMNWFMCLFVNTLPTEHAHRVLDCVLHEGHKALFRTGLCAAAAR</sequence>
<name>A0A9P1GG22_9DINO</name>
<dbReference type="PANTHER" id="PTHR47219">
    <property type="entry name" value="RAB GTPASE-ACTIVATING PROTEIN 1-LIKE"/>
    <property type="match status" value="1"/>
</dbReference>
<evidence type="ECO:0000313" key="4">
    <source>
        <dbReference type="EMBL" id="CAL1166091.1"/>
    </source>
</evidence>
<evidence type="ECO:0000313" key="5">
    <source>
        <dbReference type="EMBL" id="CAL4800028.1"/>
    </source>
</evidence>
<organism evidence="3">
    <name type="scientific">Cladocopium goreaui</name>
    <dbReference type="NCBI Taxonomy" id="2562237"/>
    <lineage>
        <taxon>Eukaryota</taxon>
        <taxon>Sar</taxon>
        <taxon>Alveolata</taxon>
        <taxon>Dinophyceae</taxon>
        <taxon>Suessiales</taxon>
        <taxon>Symbiodiniaceae</taxon>
        <taxon>Cladocopium</taxon>
    </lineage>
</organism>
<comment type="caution">
    <text evidence="3">The sequence shown here is derived from an EMBL/GenBank/DDBJ whole genome shotgun (WGS) entry which is preliminary data.</text>
</comment>
<dbReference type="SUPFAM" id="SSF47923">
    <property type="entry name" value="Ypt/Rab-GAP domain of gyp1p"/>
    <property type="match status" value="1"/>
</dbReference>
<feature type="domain" description="Rab-GAP TBC" evidence="2">
    <location>
        <begin position="125"/>
        <end position="309"/>
    </location>
</feature>
<dbReference type="InterPro" id="IPR035969">
    <property type="entry name" value="Rab-GAP_TBC_sf"/>
</dbReference>
<dbReference type="Gene3D" id="1.10.472.80">
    <property type="entry name" value="Ypt/Rab-GAP domain of gyp1p, domain 3"/>
    <property type="match status" value="1"/>
</dbReference>
<dbReference type="EMBL" id="CAMXCT030005557">
    <property type="protein sequence ID" value="CAL4800028.1"/>
    <property type="molecule type" value="Genomic_DNA"/>
</dbReference>
<gene>
    <name evidence="3" type="ORF">C1SCF055_LOCUS37749</name>
</gene>
<evidence type="ECO:0000259" key="2">
    <source>
        <dbReference type="PROSITE" id="PS50086"/>
    </source>
</evidence>
<dbReference type="SMART" id="SM00164">
    <property type="entry name" value="TBC"/>
    <property type="match status" value="1"/>
</dbReference>
<reference evidence="4" key="2">
    <citation type="submission" date="2024-04" db="EMBL/GenBank/DDBJ databases">
        <authorList>
            <person name="Chen Y."/>
            <person name="Shah S."/>
            <person name="Dougan E. K."/>
            <person name="Thang M."/>
            <person name="Chan C."/>
        </authorList>
    </citation>
    <scope>NUCLEOTIDE SEQUENCE [LARGE SCALE GENOMIC DNA]</scope>
</reference>
<dbReference type="PROSITE" id="PS50086">
    <property type="entry name" value="TBC_RABGAP"/>
    <property type="match status" value="1"/>
</dbReference>
<proteinExistence type="predicted"/>
<dbReference type="EMBL" id="CAMXCT010005557">
    <property type="protein sequence ID" value="CAI4012716.1"/>
    <property type="molecule type" value="Genomic_DNA"/>
</dbReference>
<evidence type="ECO:0000256" key="1">
    <source>
        <dbReference type="SAM" id="MobiDB-lite"/>
    </source>
</evidence>
<feature type="region of interest" description="Disordered" evidence="1">
    <location>
        <begin position="1"/>
        <end position="27"/>
    </location>
</feature>
<dbReference type="Pfam" id="PF00566">
    <property type="entry name" value="RabGAP-TBC"/>
    <property type="match status" value="1"/>
</dbReference>
<dbReference type="InterPro" id="IPR050302">
    <property type="entry name" value="Rab_GAP_TBC_domain"/>
</dbReference>
<protein>
    <submittedName>
        <fullName evidence="5">GTPase-activating protein gyp2</fullName>
    </submittedName>
</protein>
<evidence type="ECO:0000313" key="3">
    <source>
        <dbReference type="EMBL" id="CAI4012716.1"/>
    </source>
</evidence>
<keyword evidence="6" id="KW-1185">Reference proteome</keyword>
<dbReference type="GO" id="GO:0005096">
    <property type="term" value="F:GTPase activator activity"/>
    <property type="evidence" value="ECO:0007669"/>
    <property type="project" value="TreeGrafter"/>
</dbReference>
<evidence type="ECO:0000313" key="6">
    <source>
        <dbReference type="Proteomes" id="UP001152797"/>
    </source>
</evidence>
<dbReference type="InterPro" id="IPR000195">
    <property type="entry name" value="Rab-GAP-TBC_dom"/>
</dbReference>
<feature type="compositionally biased region" description="Basic and acidic residues" evidence="1">
    <location>
        <begin position="1"/>
        <end position="21"/>
    </location>
</feature>
<dbReference type="OrthoDB" id="294251at2759"/>
<dbReference type="Proteomes" id="UP001152797">
    <property type="component" value="Unassembled WGS sequence"/>
</dbReference>
<dbReference type="EMBL" id="CAMXCT020005557">
    <property type="protein sequence ID" value="CAL1166091.1"/>
    <property type="molecule type" value="Genomic_DNA"/>
</dbReference>
<reference evidence="3" key="1">
    <citation type="submission" date="2022-10" db="EMBL/GenBank/DDBJ databases">
        <authorList>
            <person name="Chen Y."/>
            <person name="Dougan E. K."/>
            <person name="Chan C."/>
            <person name="Rhodes N."/>
            <person name="Thang M."/>
        </authorList>
    </citation>
    <scope>NUCLEOTIDE SEQUENCE</scope>
</reference>
<dbReference type="Gene3D" id="1.10.8.270">
    <property type="entry name" value="putative rabgap domain of human tbc1 domain family member 14 like domains"/>
    <property type="match status" value="1"/>
</dbReference>
<dbReference type="GO" id="GO:0031267">
    <property type="term" value="F:small GTPase binding"/>
    <property type="evidence" value="ECO:0007669"/>
    <property type="project" value="TreeGrafter"/>
</dbReference>